<evidence type="ECO:0000313" key="7">
    <source>
        <dbReference type="EMBL" id="CAA3011499.1"/>
    </source>
</evidence>
<dbReference type="SUPFAM" id="SSF47954">
    <property type="entry name" value="Cyclin-like"/>
    <property type="match status" value="2"/>
</dbReference>
<dbReference type="OrthoDB" id="306099at2759"/>
<protein>
    <submittedName>
        <fullName evidence="7">Cyclin-D6-1 isoform X1</fullName>
    </submittedName>
</protein>
<keyword evidence="3 5" id="KW-0195">Cyclin</keyword>
<keyword evidence="4" id="KW-0131">Cell cycle</keyword>
<evidence type="ECO:0000256" key="1">
    <source>
        <dbReference type="ARBA" id="ARBA00009065"/>
    </source>
</evidence>
<gene>
    <name evidence="7" type="ORF">OLEA9_A022340</name>
</gene>
<comment type="caution">
    <text evidence="7">The sequence shown here is derived from an EMBL/GenBank/DDBJ whole genome shotgun (WGS) entry which is preliminary data.</text>
</comment>
<evidence type="ECO:0000256" key="2">
    <source>
        <dbReference type="ARBA" id="ARBA00022618"/>
    </source>
</evidence>
<evidence type="ECO:0000256" key="5">
    <source>
        <dbReference type="RuleBase" id="RU000383"/>
    </source>
</evidence>
<dbReference type="CDD" id="cd20544">
    <property type="entry name" value="CYCLIN_AtCycD-like_rpt2"/>
    <property type="match status" value="1"/>
</dbReference>
<dbReference type="GO" id="GO:0051301">
    <property type="term" value="P:cell division"/>
    <property type="evidence" value="ECO:0007669"/>
    <property type="project" value="UniProtKB-KW"/>
</dbReference>
<dbReference type="FunFam" id="1.10.472.10:FF:000040">
    <property type="entry name" value="D6-type cyclin"/>
    <property type="match status" value="1"/>
</dbReference>
<evidence type="ECO:0000313" key="8">
    <source>
        <dbReference type="Proteomes" id="UP000594638"/>
    </source>
</evidence>
<organism evidence="7 8">
    <name type="scientific">Olea europaea subsp. europaea</name>
    <dbReference type="NCBI Taxonomy" id="158383"/>
    <lineage>
        <taxon>Eukaryota</taxon>
        <taxon>Viridiplantae</taxon>
        <taxon>Streptophyta</taxon>
        <taxon>Embryophyta</taxon>
        <taxon>Tracheophyta</taxon>
        <taxon>Spermatophyta</taxon>
        <taxon>Magnoliopsida</taxon>
        <taxon>eudicotyledons</taxon>
        <taxon>Gunneridae</taxon>
        <taxon>Pentapetalae</taxon>
        <taxon>asterids</taxon>
        <taxon>lamiids</taxon>
        <taxon>Lamiales</taxon>
        <taxon>Oleaceae</taxon>
        <taxon>Oleeae</taxon>
        <taxon>Olea</taxon>
    </lineage>
</organism>
<comment type="similarity">
    <text evidence="1">Belongs to the cyclin family. Cyclin D subfamily.</text>
</comment>
<evidence type="ECO:0000256" key="3">
    <source>
        <dbReference type="ARBA" id="ARBA00023127"/>
    </source>
</evidence>
<dbReference type="Gene3D" id="1.10.472.10">
    <property type="entry name" value="Cyclin-like"/>
    <property type="match status" value="2"/>
</dbReference>
<dbReference type="AlphaFoldDB" id="A0A8S0U0M1"/>
<dbReference type="PANTHER" id="PTHR10177">
    <property type="entry name" value="CYCLINS"/>
    <property type="match status" value="1"/>
</dbReference>
<sequence>MEFEFDLENPLPNSDTIFVIETDHMPAKSFLEETDLRVSVRNETISLVLHFSRNFDPFLSYLAINYLDRFLSTQFILDGKPWILRLLAISCVSLALKMRKTEFSVTKIQNGGGIIFDSHTIERMELLILGALKWRMRSISPFSFIHFFISLFKFEDQASSQALKDRATEIIMKAQNDIKLLEFKPSIISASALLSAAHELFPLQFASFRNAICSCSYVNKAMPFPFRSFHFGFSLN</sequence>
<proteinExistence type="inferred from homology"/>
<dbReference type="FunFam" id="1.10.472.10:FF:000060">
    <property type="entry name" value="D6-type cyclin"/>
    <property type="match status" value="1"/>
</dbReference>
<feature type="domain" description="Cyclin-like" evidence="6">
    <location>
        <begin position="46"/>
        <end position="130"/>
    </location>
</feature>
<accession>A0A8S0U0M1</accession>
<dbReference type="InterPro" id="IPR006671">
    <property type="entry name" value="Cyclin_N"/>
</dbReference>
<dbReference type="InterPro" id="IPR039361">
    <property type="entry name" value="Cyclin"/>
</dbReference>
<name>A0A8S0U0M1_OLEEU</name>
<dbReference type="InterPro" id="IPR013763">
    <property type="entry name" value="Cyclin-like_dom"/>
</dbReference>
<dbReference type="Pfam" id="PF00134">
    <property type="entry name" value="Cyclin_N"/>
    <property type="match status" value="1"/>
</dbReference>
<dbReference type="Gramene" id="OE9A022340T2">
    <property type="protein sequence ID" value="OE9A022340C2"/>
    <property type="gene ID" value="OE9A022340"/>
</dbReference>
<reference evidence="7 8" key="1">
    <citation type="submission" date="2019-12" db="EMBL/GenBank/DDBJ databases">
        <authorList>
            <person name="Alioto T."/>
            <person name="Alioto T."/>
            <person name="Gomez Garrido J."/>
        </authorList>
    </citation>
    <scope>NUCLEOTIDE SEQUENCE [LARGE SCALE GENOMIC DNA]</scope>
</reference>
<dbReference type="Proteomes" id="UP000594638">
    <property type="component" value="Unassembled WGS sequence"/>
</dbReference>
<dbReference type="EMBL" id="CACTIH010007370">
    <property type="protein sequence ID" value="CAA3011499.1"/>
    <property type="molecule type" value="Genomic_DNA"/>
</dbReference>
<dbReference type="InterPro" id="IPR036915">
    <property type="entry name" value="Cyclin-like_sf"/>
</dbReference>
<dbReference type="SMART" id="SM00385">
    <property type="entry name" value="CYCLIN"/>
    <property type="match status" value="1"/>
</dbReference>
<evidence type="ECO:0000256" key="4">
    <source>
        <dbReference type="ARBA" id="ARBA00023306"/>
    </source>
</evidence>
<evidence type="ECO:0000259" key="6">
    <source>
        <dbReference type="SMART" id="SM00385"/>
    </source>
</evidence>
<keyword evidence="8" id="KW-1185">Reference proteome</keyword>
<keyword evidence="2" id="KW-0132">Cell division</keyword>